<dbReference type="PANTHER" id="PTHR31302:SF31">
    <property type="entry name" value="PHOSPHODIESTERASE YAEI"/>
    <property type="match status" value="1"/>
</dbReference>
<dbReference type="InterPro" id="IPR004843">
    <property type="entry name" value="Calcineurin-like_PHP"/>
</dbReference>
<feature type="domain" description="Calcineurin-like phosphoesterase" evidence="4">
    <location>
        <begin position="183"/>
        <end position="350"/>
    </location>
</feature>
<keyword evidence="3" id="KW-0812">Transmembrane</keyword>
<sequence length="407" mass="45667">MEELYEASTIMMYWVVIVLTVITLIVLYLGWRLIEPLPVGRKRKITLWLALATLLFGHRITWFLQRTEQYECLACDSIDWVGFTFFGFISILIFFMLARDIPRLIGAVVSGFKKAFGKRSRRPYFIEPNIQRRRFLLNASNGLFFATALPMTGFAVFTARSKPQVVRNILPVVDLPSGLDGFTISQVSDTHIGPTIRGDWARMVVDEVNKLGADVIVHTGDLVDGSVDGLKDDILPMADFSAPYGVWFCTGNHEYYSGVNEWLAETERLGIKPLVNEHALIDTGKGRVLLAGVPDLNGYRFEPSHVSSPAQARKDAPAHDVSILLAHQPNSVLDAAKAGYDVQLSGHTHGGQYFPYNFMIHLFQKYVRGLYLHDDTVLYVNTGTGYWGPPMRLGTCPEITLHTLRKA</sequence>
<feature type="transmembrane region" description="Helical" evidence="3">
    <location>
        <begin position="46"/>
        <end position="65"/>
    </location>
</feature>
<feature type="transmembrane region" description="Helical" evidence="3">
    <location>
        <begin position="12"/>
        <end position="34"/>
    </location>
</feature>
<organism evidence="5 6">
    <name type="scientific">Pseudodesulfovibrio nedwellii</name>
    <dbReference type="NCBI Taxonomy" id="2973072"/>
    <lineage>
        <taxon>Bacteria</taxon>
        <taxon>Pseudomonadati</taxon>
        <taxon>Thermodesulfobacteriota</taxon>
        <taxon>Desulfovibrionia</taxon>
        <taxon>Desulfovibrionales</taxon>
        <taxon>Desulfovibrionaceae</taxon>
    </lineage>
</organism>
<reference evidence="5 6" key="1">
    <citation type="submission" date="2022-08" db="EMBL/GenBank/DDBJ databases">
        <title>Genome Sequence of the sulphate-reducing bacterium, Pseudodesulfovibrio sp. SYK.</title>
        <authorList>
            <person name="Kondo R."/>
            <person name="Kataoka T."/>
        </authorList>
    </citation>
    <scope>NUCLEOTIDE SEQUENCE [LARGE SCALE GENOMIC DNA]</scope>
    <source>
        <strain evidence="5 6">SYK</strain>
    </source>
</reference>
<dbReference type="SUPFAM" id="SSF56300">
    <property type="entry name" value="Metallo-dependent phosphatases"/>
    <property type="match status" value="1"/>
</dbReference>
<dbReference type="PANTHER" id="PTHR31302">
    <property type="entry name" value="TRANSMEMBRANE PROTEIN WITH METALLOPHOSPHOESTERASE DOMAIN-RELATED"/>
    <property type="match status" value="1"/>
</dbReference>
<name>A0ABN6S6M1_9BACT</name>
<protein>
    <submittedName>
        <fullName evidence="5">Calcineurin-like phosphoesterase</fullName>
    </submittedName>
</protein>
<proteinExistence type="predicted"/>
<dbReference type="RefSeq" id="WP_281761406.1">
    <property type="nucleotide sequence ID" value="NZ_AP026709.1"/>
</dbReference>
<keyword evidence="6" id="KW-1185">Reference proteome</keyword>
<keyword evidence="2" id="KW-0378">Hydrolase</keyword>
<keyword evidence="3" id="KW-0472">Membrane</keyword>
<keyword evidence="3" id="KW-1133">Transmembrane helix</keyword>
<dbReference type="InterPro" id="IPR051158">
    <property type="entry name" value="Metallophosphoesterase_sf"/>
</dbReference>
<dbReference type="InterPro" id="IPR029052">
    <property type="entry name" value="Metallo-depent_PP-like"/>
</dbReference>
<evidence type="ECO:0000256" key="2">
    <source>
        <dbReference type="ARBA" id="ARBA00022801"/>
    </source>
</evidence>
<dbReference type="Proteomes" id="UP001317742">
    <property type="component" value="Chromosome"/>
</dbReference>
<dbReference type="Pfam" id="PF00149">
    <property type="entry name" value="Metallophos"/>
    <property type="match status" value="1"/>
</dbReference>
<dbReference type="EMBL" id="AP026709">
    <property type="protein sequence ID" value="BDQ38921.1"/>
    <property type="molecule type" value="Genomic_DNA"/>
</dbReference>
<feature type="transmembrane region" description="Helical" evidence="3">
    <location>
        <begin position="77"/>
        <end position="97"/>
    </location>
</feature>
<keyword evidence="1" id="KW-0479">Metal-binding</keyword>
<evidence type="ECO:0000256" key="3">
    <source>
        <dbReference type="SAM" id="Phobius"/>
    </source>
</evidence>
<accession>A0ABN6S6M1</accession>
<gene>
    <name evidence="5" type="ORF">SYK_32810</name>
</gene>
<evidence type="ECO:0000313" key="6">
    <source>
        <dbReference type="Proteomes" id="UP001317742"/>
    </source>
</evidence>
<feature type="transmembrane region" description="Helical" evidence="3">
    <location>
        <begin position="135"/>
        <end position="157"/>
    </location>
</feature>
<evidence type="ECO:0000256" key="1">
    <source>
        <dbReference type="ARBA" id="ARBA00022723"/>
    </source>
</evidence>
<evidence type="ECO:0000259" key="4">
    <source>
        <dbReference type="Pfam" id="PF00149"/>
    </source>
</evidence>
<dbReference type="CDD" id="cd07385">
    <property type="entry name" value="MPP_YkuE_C"/>
    <property type="match status" value="1"/>
</dbReference>
<evidence type="ECO:0000313" key="5">
    <source>
        <dbReference type="EMBL" id="BDQ38921.1"/>
    </source>
</evidence>
<dbReference type="Gene3D" id="3.60.21.10">
    <property type="match status" value="1"/>
</dbReference>